<accession>A0A1H3LXG6</accession>
<keyword evidence="3" id="KW-1185">Reference proteome</keyword>
<dbReference type="STRING" id="405436.SAMN05444365_103136"/>
<dbReference type="AlphaFoldDB" id="A0A1H3LXG6"/>
<dbReference type="InterPro" id="IPR019933">
    <property type="entry name" value="DivIVA_domain"/>
</dbReference>
<feature type="region of interest" description="Disordered" evidence="1">
    <location>
        <begin position="85"/>
        <end position="105"/>
    </location>
</feature>
<organism evidence="2 3">
    <name type="scientific">Micromonospora pattaloongensis</name>
    <dbReference type="NCBI Taxonomy" id="405436"/>
    <lineage>
        <taxon>Bacteria</taxon>
        <taxon>Bacillati</taxon>
        <taxon>Actinomycetota</taxon>
        <taxon>Actinomycetes</taxon>
        <taxon>Micromonosporales</taxon>
        <taxon>Micromonosporaceae</taxon>
        <taxon>Micromonospora</taxon>
    </lineage>
</organism>
<sequence length="105" mass="11818">MTEYGRRNATRLGPDQVRRARFAPASRRRPGLEAEQVYAFLAMVADELGYLHRDLAVARAENERIKKGLRAWQSQHADCAVTVHGTPVTKPSVGRARPHGRQGDW</sequence>
<reference evidence="3" key="1">
    <citation type="submission" date="2016-10" db="EMBL/GenBank/DDBJ databases">
        <authorList>
            <person name="Varghese N."/>
            <person name="Submissions S."/>
        </authorList>
    </citation>
    <scope>NUCLEOTIDE SEQUENCE [LARGE SCALE GENOMIC DNA]</scope>
    <source>
        <strain evidence="3">DSM 45245</strain>
    </source>
</reference>
<dbReference type="Gene3D" id="6.10.250.660">
    <property type="match status" value="1"/>
</dbReference>
<dbReference type="NCBIfam" id="TIGR03544">
    <property type="entry name" value="DivI1A_domain"/>
    <property type="match status" value="1"/>
</dbReference>
<dbReference type="Proteomes" id="UP000242415">
    <property type="component" value="Unassembled WGS sequence"/>
</dbReference>
<feature type="compositionally biased region" description="Basic residues" evidence="1">
    <location>
        <begin position="96"/>
        <end position="105"/>
    </location>
</feature>
<name>A0A1H3LXG6_9ACTN</name>
<evidence type="ECO:0000313" key="2">
    <source>
        <dbReference type="EMBL" id="SDY69023.1"/>
    </source>
</evidence>
<evidence type="ECO:0000313" key="3">
    <source>
        <dbReference type="Proteomes" id="UP000242415"/>
    </source>
</evidence>
<proteinExistence type="predicted"/>
<gene>
    <name evidence="2" type="ORF">SAMN05444365_103136</name>
</gene>
<dbReference type="EMBL" id="FNPH01000003">
    <property type="protein sequence ID" value="SDY69023.1"/>
    <property type="molecule type" value="Genomic_DNA"/>
</dbReference>
<evidence type="ECO:0000256" key="1">
    <source>
        <dbReference type="SAM" id="MobiDB-lite"/>
    </source>
</evidence>
<protein>
    <submittedName>
        <fullName evidence="2">DivIVA domain-containing protein</fullName>
    </submittedName>
</protein>
<feature type="region of interest" description="Disordered" evidence="1">
    <location>
        <begin position="1"/>
        <end position="29"/>
    </location>
</feature>
<dbReference type="RefSeq" id="WP_245736571.1">
    <property type="nucleotide sequence ID" value="NZ_FNPH01000003.1"/>
</dbReference>